<reference evidence="2" key="1">
    <citation type="submission" date="2020-12" db="EMBL/GenBank/DDBJ databases">
        <title>Genomic characterization of non-nitrogen-fixing Frankia strains.</title>
        <authorList>
            <person name="Carlos-Shanley C."/>
            <person name="Guerra T."/>
            <person name="Hahn D."/>
        </authorList>
    </citation>
    <scope>NUCLEOTIDE SEQUENCE</scope>
    <source>
        <strain evidence="2">CN6</strain>
    </source>
</reference>
<evidence type="ECO:0000256" key="1">
    <source>
        <dbReference type="SAM" id="MobiDB-lite"/>
    </source>
</evidence>
<protein>
    <submittedName>
        <fullName evidence="2">DUF2997 domain-containing protein</fullName>
    </submittedName>
</protein>
<dbReference type="EMBL" id="JAEACQ010000256">
    <property type="protein sequence ID" value="MBL7630940.1"/>
    <property type="molecule type" value="Genomic_DNA"/>
</dbReference>
<evidence type="ECO:0000313" key="3">
    <source>
        <dbReference type="Proteomes" id="UP000604475"/>
    </source>
</evidence>
<evidence type="ECO:0000313" key="2">
    <source>
        <dbReference type="EMBL" id="MBL7630940.1"/>
    </source>
</evidence>
<dbReference type="RefSeq" id="WP_203001834.1">
    <property type="nucleotide sequence ID" value="NZ_JADWYU010000116.1"/>
</dbReference>
<sequence length="73" mass="7771">MATEQVEVTISPDGKVSIKVSGVGGNRCLATTADLERALGGEVVEREMTGEAYQSGAVDQEARQRTGWSGRSW</sequence>
<dbReference type="AlphaFoldDB" id="A0A937RL74"/>
<feature type="region of interest" description="Disordered" evidence="1">
    <location>
        <begin position="54"/>
        <end position="73"/>
    </location>
</feature>
<proteinExistence type="predicted"/>
<dbReference type="Proteomes" id="UP000604475">
    <property type="component" value="Unassembled WGS sequence"/>
</dbReference>
<keyword evidence="3" id="KW-1185">Reference proteome</keyword>
<name>A0A937RL74_9ACTN</name>
<dbReference type="InterPro" id="IPR021375">
    <property type="entry name" value="DUF2997"/>
</dbReference>
<dbReference type="Pfam" id="PF11211">
    <property type="entry name" value="DUF2997"/>
    <property type="match status" value="1"/>
</dbReference>
<gene>
    <name evidence="2" type="ORF">I7412_28010</name>
</gene>
<accession>A0A937RL74</accession>
<comment type="caution">
    <text evidence="2">The sequence shown here is derived from an EMBL/GenBank/DDBJ whole genome shotgun (WGS) entry which is preliminary data.</text>
</comment>
<organism evidence="2 3">
    <name type="scientific">Frankia nepalensis</name>
    <dbReference type="NCBI Taxonomy" id="1836974"/>
    <lineage>
        <taxon>Bacteria</taxon>
        <taxon>Bacillati</taxon>
        <taxon>Actinomycetota</taxon>
        <taxon>Actinomycetes</taxon>
        <taxon>Frankiales</taxon>
        <taxon>Frankiaceae</taxon>
        <taxon>Frankia</taxon>
    </lineage>
</organism>